<sequence length="417" mass="47332">AVRSRPVRRPLAEPNFAPPPLGLSEDLPVEAVVEAIFALPGAPPAWQPPGPGMGIDVFADWKGGEMSALAYLQRYVWTDDKLKDHVGASNSMQSGEKNAINSTSRLSPWIAFGCISPRKVVYEVRQYEKARGKSKSSYWVYHELIFRDFFRFTVPLWGKTLFSLNGPYDVTKLRWIRDQDLFDRWREGKTGYPFVDAGMRELAATGTISHLHRQCCAAFLVRDLRLDWRLGAEHFEATLLDYTPDANWGNWAYRILPRPQLLNAGFPVTEHLSTVEVVAWPAIHDPRLEHTLSWLPELRGLPRDLAREPWRLRFPASKRLKISPYKDSPLWFCSVNRMNWDEYSPWMTGFGWAVDMTKASGNSSDGVVSGTKDDHHGKEESGDNAKTGVRIKFALGVDYPLPMVPPLNVEVELDKLP</sequence>
<organism evidence="8 9">
    <name type="scientific">Polarella glacialis</name>
    <name type="common">Dinoflagellate</name>
    <dbReference type="NCBI Taxonomy" id="89957"/>
    <lineage>
        <taxon>Eukaryota</taxon>
        <taxon>Sar</taxon>
        <taxon>Alveolata</taxon>
        <taxon>Dinophyceae</taxon>
        <taxon>Suessiales</taxon>
        <taxon>Suessiaceae</taxon>
        <taxon>Polarella</taxon>
    </lineage>
</organism>
<dbReference type="Proteomes" id="UP000654075">
    <property type="component" value="Unassembled WGS sequence"/>
</dbReference>
<dbReference type="GO" id="GO:0071949">
    <property type="term" value="F:FAD binding"/>
    <property type="evidence" value="ECO:0007669"/>
    <property type="project" value="TreeGrafter"/>
</dbReference>
<evidence type="ECO:0000256" key="5">
    <source>
        <dbReference type="PIRSR" id="PIRSR602081-2"/>
    </source>
</evidence>
<feature type="site" description="Electron transfer via tryptophanyl radical" evidence="5">
    <location>
        <position position="228"/>
    </location>
</feature>
<keyword evidence="2 4" id="KW-0285">Flavoprotein</keyword>
<evidence type="ECO:0000256" key="1">
    <source>
        <dbReference type="ARBA" id="ARBA00005862"/>
    </source>
</evidence>
<evidence type="ECO:0000256" key="2">
    <source>
        <dbReference type="ARBA" id="ARBA00022630"/>
    </source>
</evidence>
<evidence type="ECO:0000256" key="3">
    <source>
        <dbReference type="ARBA" id="ARBA00022827"/>
    </source>
</evidence>
<keyword evidence="9" id="KW-1185">Reference proteome</keyword>
<protein>
    <recommendedName>
        <fullName evidence="7">Cryptochrome/DNA photolyase FAD-binding domain-containing protein</fullName>
    </recommendedName>
</protein>
<reference evidence="8" key="1">
    <citation type="submission" date="2021-02" db="EMBL/GenBank/DDBJ databases">
        <authorList>
            <person name="Dougan E. K."/>
            <person name="Rhodes N."/>
            <person name="Thang M."/>
            <person name="Chan C."/>
        </authorList>
    </citation>
    <scope>NUCLEOTIDE SEQUENCE</scope>
</reference>
<feature type="binding site" evidence="4">
    <location>
        <begin position="143"/>
        <end position="150"/>
    </location>
    <ligand>
        <name>FAD</name>
        <dbReference type="ChEBI" id="CHEBI:57692"/>
    </ligand>
</feature>
<feature type="non-terminal residue" evidence="8">
    <location>
        <position position="1"/>
    </location>
</feature>
<comment type="caution">
    <text evidence="8">The sequence shown here is derived from an EMBL/GenBank/DDBJ whole genome shotgun (WGS) entry which is preliminary data.</text>
</comment>
<comment type="similarity">
    <text evidence="1">Belongs to the DNA photolyase class-1 family.</text>
</comment>
<dbReference type="SUPFAM" id="SSF48173">
    <property type="entry name" value="Cryptochrome/photolyase FAD-binding domain"/>
    <property type="match status" value="1"/>
</dbReference>
<comment type="cofactor">
    <cofactor evidence="4">
        <name>FAD</name>
        <dbReference type="ChEBI" id="CHEBI:57692"/>
    </cofactor>
    <text evidence="4">Binds 1 FAD per subunit.</text>
</comment>
<dbReference type="PRINTS" id="PR00147">
    <property type="entry name" value="DNAPHOTLYASE"/>
</dbReference>
<dbReference type="OrthoDB" id="435881at2759"/>
<dbReference type="GO" id="GO:0003904">
    <property type="term" value="F:deoxyribodipyrimidine photo-lyase activity"/>
    <property type="evidence" value="ECO:0007669"/>
    <property type="project" value="TreeGrafter"/>
</dbReference>
<gene>
    <name evidence="8" type="ORF">PGLA1383_LOCUS15239</name>
</gene>
<feature type="region of interest" description="Disordered" evidence="6">
    <location>
        <begin position="361"/>
        <end position="384"/>
    </location>
</feature>
<evidence type="ECO:0000256" key="4">
    <source>
        <dbReference type="PIRSR" id="PIRSR602081-1"/>
    </source>
</evidence>
<feature type="compositionally biased region" description="Basic and acidic residues" evidence="6">
    <location>
        <begin position="371"/>
        <end position="383"/>
    </location>
</feature>
<dbReference type="GO" id="GO:0000719">
    <property type="term" value="P:photoreactive repair"/>
    <property type="evidence" value="ECO:0007669"/>
    <property type="project" value="TreeGrafter"/>
</dbReference>
<evidence type="ECO:0000256" key="6">
    <source>
        <dbReference type="SAM" id="MobiDB-lite"/>
    </source>
</evidence>
<name>A0A813E964_POLGL</name>
<dbReference type="AlphaFoldDB" id="A0A813E964"/>
<dbReference type="InterPro" id="IPR005101">
    <property type="entry name" value="Cryptochr/Photolyase_FAD-bd"/>
</dbReference>
<accession>A0A813E964</accession>
<dbReference type="PANTHER" id="PTHR11455:SF22">
    <property type="entry name" value="CRYPTOCHROME DASH"/>
    <property type="match status" value="1"/>
</dbReference>
<feature type="binding site" evidence="4">
    <location>
        <begin position="103"/>
        <end position="107"/>
    </location>
    <ligand>
        <name>FAD</name>
        <dbReference type="ChEBI" id="CHEBI:57692"/>
    </ligand>
</feature>
<dbReference type="GO" id="GO:0003677">
    <property type="term" value="F:DNA binding"/>
    <property type="evidence" value="ECO:0007669"/>
    <property type="project" value="TreeGrafter"/>
</dbReference>
<feature type="site" description="Electron transfer via tryptophanyl radical" evidence="5">
    <location>
        <position position="175"/>
    </location>
</feature>
<dbReference type="InterPro" id="IPR002081">
    <property type="entry name" value="Cryptochrome/DNA_photolyase_1"/>
</dbReference>
<feature type="site" description="Electron transfer via tryptophanyl radical" evidence="5">
    <location>
        <position position="251"/>
    </location>
</feature>
<feature type="domain" description="Cryptochrome/DNA photolyase FAD-binding" evidence="7">
    <location>
        <begin position="142"/>
        <end position="323"/>
    </location>
</feature>
<dbReference type="Gene3D" id="1.25.40.80">
    <property type="match status" value="1"/>
</dbReference>
<feature type="non-terminal residue" evidence="8">
    <location>
        <position position="417"/>
    </location>
</feature>
<dbReference type="InterPro" id="IPR036134">
    <property type="entry name" value="Crypto/Photolyase_FAD-like_sf"/>
</dbReference>
<proteinExistence type="inferred from homology"/>
<dbReference type="PANTHER" id="PTHR11455">
    <property type="entry name" value="CRYPTOCHROME"/>
    <property type="match status" value="1"/>
</dbReference>
<dbReference type="Gene3D" id="1.10.579.10">
    <property type="entry name" value="DNA Cyclobutane Dipyrimidine Photolyase, subunit A, domain 3"/>
    <property type="match status" value="1"/>
</dbReference>
<dbReference type="EMBL" id="CAJNNV010008912">
    <property type="protein sequence ID" value="CAE8596779.1"/>
    <property type="molecule type" value="Genomic_DNA"/>
</dbReference>
<evidence type="ECO:0000313" key="8">
    <source>
        <dbReference type="EMBL" id="CAE8596779.1"/>
    </source>
</evidence>
<evidence type="ECO:0000259" key="7">
    <source>
        <dbReference type="Pfam" id="PF03441"/>
    </source>
</evidence>
<dbReference type="Pfam" id="PF03441">
    <property type="entry name" value="FAD_binding_7"/>
    <property type="match status" value="1"/>
</dbReference>
<evidence type="ECO:0000313" key="9">
    <source>
        <dbReference type="Proteomes" id="UP000654075"/>
    </source>
</evidence>
<keyword evidence="3 4" id="KW-0274">FAD</keyword>